<keyword evidence="4" id="KW-1185">Reference proteome</keyword>
<dbReference type="Pfam" id="PF03432">
    <property type="entry name" value="Relaxase"/>
    <property type="match status" value="1"/>
</dbReference>
<dbReference type="KEGG" id="mgod:E7746_14030"/>
<feature type="region of interest" description="Disordered" evidence="1">
    <location>
        <begin position="341"/>
        <end position="448"/>
    </location>
</feature>
<protein>
    <submittedName>
        <fullName evidence="3">Relaxase</fullName>
    </submittedName>
</protein>
<reference evidence="3 4" key="1">
    <citation type="submission" date="2019-02" db="EMBL/GenBank/DDBJ databases">
        <title>Isolation and identification of novel species under the genus Muribaculum.</title>
        <authorList>
            <person name="Miyake S."/>
            <person name="Ding Y."/>
            <person name="Low A."/>
            <person name="Soh M."/>
            <person name="Seedorf H."/>
        </authorList>
    </citation>
    <scope>NUCLEOTIDE SEQUENCE [LARGE SCALE GENOMIC DNA]</scope>
    <source>
        <strain evidence="3 4">TLL-A4</strain>
    </source>
</reference>
<dbReference type="InterPro" id="IPR005094">
    <property type="entry name" value="Endonuclease_MobA/VirD2"/>
</dbReference>
<accession>A0A4P7VRE7</accession>
<gene>
    <name evidence="3" type="ORF">E7746_14030</name>
</gene>
<evidence type="ECO:0000256" key="1">
    <source>
        <dbReference type="SAM" id="MobiDB-lite"/>
    </source>
</evidence>
<sequence>MVAKISIGNSLYGALTYNGEKINKEKGRLLDTNKIYNDGSGSVDIHRAYEDFMRWIPTSSRTERPMMHISLNPHPDDVLSDTDFTRLAHEYMEKMGFADMPYMIYKHSDIDRHHVHIVALRVGTDGRCISDRNNFYKNKKVCRELEKEYGLKVAEREKITPDMPIKKVDPSGDIKRQVANTVKMVGMRYKFQTMGEYNAVLSLYNIRCEQTDGRVNGREYHGLVYFATDDEGKVIANPFKASRLGKFASRTAIDSRFEKAKDKIDITPTKHKVADCLAQSTGKDDFTAKLKDCGIDVVFRHTDEGRIYGVTFIDHNTMTVLNGSRLGKQFSANALNERFNNPQMQPTIDVPIPDTPVIVTEPEQNTDTHSDSQSQNIDTQTSSDWQQHTAGSQHQSAATHSSTTDYSESGFTLPGLDLFQPGQSFNPDEEEFRRRMQRKKKKGHRPKF</sequence>
<feature type="compositionally biased region" description="Basic residues" evidence="1">
    <location>
        <begin position="435"/>
        <end position="448"/>
    </location>
</feature>
<feature type="compositionally biased region" description="Polar residues" evidence="1">
    <location>
        <begin position="362"/>
        <end position="410"/>
    </location>
</feature>
<organism evidence="3 4">
    <name type="scientific">Muribaculum gordoncarteri</name>
    <dbReference type="NCBI Taxonomy" id="2530390"/>
    <lineage>
        <taxon>Bacteria</taxon>
        <taxon>Pseudomonadati</taxon>
        <taxon>Bacteroidota</taxon>
        <taxon>Bacteroidia</taxon>
        <taxon>Bacteroidales</taxon>
        <taxon>Muribaculaceae</taxon>
        <taxon>Muribaculum</taxon>
    </lineage>
</organism>
<dbReference type="Proteomes" id="UP000297031">
    <property type="component" value="Chromosome"/>
</dbReference>
<evidence type="ECO:0000259" key="2">
    <source>
        <dbReference type="Pfam" id="PF03432"/>
    </source>
</evidence>
<name>A0A4P7VRE7_9BACT</name>
<dbReference type="OrthoDB" id="915634at2"/>
<dbReference type="AlphaFoldDB" id="A0A4P7VRE7"/>
<feature type="domain" description="MobA/VirD2-like nuclease" evidence="2">
    <location>
        <begin position="32"/>
        <end position="151"/>
    </location>
</feature>
<dbReference type="NCBIfam" id="NF041325">
    <property type="entry name" value="Bacteroid_MobB"/>
    <property type="match status" value="1"/>
</dbReference>
<proteinExistence type="predicted"/>
<evidence type="ECO:0000313" key="4">
    <source>
        <dbReference type="Proteomes" id="UP000297031"/>
    </source>
</evidence>
<evidence type="ECO:0000313" key="3">
    <source>
        <dbReference type="EMBL" id="QCD36914.1"/>
    </source>
</evidence>
<dbReference type="RefSeq" id="WP_136411220.1">
    <property type="nucleotide sequence ID" value="NZ_CP039393.1"/>
</dbReference>
<dbReference type="EMBL" id="CP039393">
    <property type="protein sequence ID" value="QCD36914.1"/>
    <property type="molecule type" value="Genomic_DNA"/>
</dbReference>